<dbReference type="RefSeq" id="WP_063737899.1">
    <property type="nucleotide sequence ID" value="NZ_JPRF03000031.1"/>
</dbReference>
<dbReference type="InterPro" id="IPR022622">
    <property type="entry name" value="DUF3492"/>
</dbReference>
<evidence type="ECO:0000313" key="5">
    <source>
        <dbReference type="Proteomes" id="UP000037395"/>
    </source>
</evidence>
<gene>
    <name evidence="4" type="ORF">HS99_0031405</name>
</gene>
<feature type="region of interest" description="Disordered" evidence="2">
    <location>
        <begin position="226"/>
        <end position="263"/>
    </location>
</feature>
<proteinExistence type="predicted"/>
<dbReference type="Pfam" id="PF11997">
    <property type="entry name" value="DUF3492"/>
    <property type="match status" value="1"/>
</dbReference>
<evidence type="ECO:0000256" key="1">
    <source>
        <dbReference type="ARBA" id="ARBA00021292"/>
    </source>
</evidence>
<evidence type="ECO:0000313" key="4">
    <source>
        <dbReference type="EMBL" id="OEV36018.1"/>
    </source>
</evidence>
<evidence type="ECO:0000256" key="2">
    <source>
        <dbReference type="SAM" id="MobiDB-lite"/>
    </source>
</evidence>
<organism evidence="4 5">
    <name type="scientific">Kitasatospora aureofaciens</name>
    <name type="common">Streptomyces aureofaciens</name>
    <dbReference type="NCBI Taxonomy" id="1894"/>
    <lineage>
        <taxon>Bacteria</taxon>
        <taxon>Bacillati</taxon>
        <taxon>Actinomycetota</taxon>
        <taxon>Actinomycetes</taxon>
        <taxon>Kitasatosporales</taxon>
        <taxon>Streptomycetaceae</taxon>
        <taxon>Kitasatospora</taxon>
    </lineage>
</organism>
<feature type="compositionally biased region" description="Basic and acidic residues" evidence="2">
    <location>
        <begin position="236"/>
        <end position="251"/>
    </location>
</feature>
<dbReference type="Gene3D" id="3.40.50.2000">
    <property type="entry name" value="Glycogen Phosphorylase B"/>
    <property type="match status" value="2"/>
</dbReference>
<dbReference type="GO" id="GO:0016757">
    <property type="term" value="F:glycosyltransferase activity"/>
    <property type="evidence" value="ECO:0007669"/>
    <property type="project" value="TreeGrafter"/>
</dbReference>
<evidence type="ECO:0000259" key="3">
    <source>
        <dbReference type="Pfam" id="PF11997"/>
    </source>
</evidence>
<dbReference type="PANTHER" id="PTHR12526">
    <property type="entry name" value="GLYCOSYLTRANSFERASE"/>
    <property type="match status" value="1"/>
</dbReference>
<feature type="domain" description="DUF3492" evidence="3">
    <location>
        <begin position="1"/>
        <end position="312"/>
    </location>
</feature>
<feature type="compositionally biased region" description="Gly residues" evidence="2">
    <location>
        <begin position="623"/>
        <end position="635"/>
    </location>
</feature>
<feature type="region of interest" description="Disordered" evidence="2">
    <location>
        <begin position="540"/>
        <end position="673"/>
    </location>
</feature>
<dbReference type="EMBL" id="JPRF03000031">
    <property type="protein sequence ID" value="OEV36018.1"/>
    <property type="molecule type" value="Genomic_DNA"/>
</dbReference>
<dbReference type="Pfam" id="PF13692">
    <property type="entry name" value="Glyco_trans_1_4"/>
    <property type="match status" value="1"/>
</dbReference>
<reference evidence="4" key="1">
    <citation type="submission" date="2016-08" db="EMBL/GenBank/DDBJ databases">
        <title>Sequencing, Assembly and Comparative Genomics of S. aureofaciens ATCC 10762.</title>
        <authorList>
            <person name="Gradnigo J.S."/>
            <person name="Johnson N."/>
            <person name="Somerville G.A."/>
        </authorList>
    </citation>
    <scope>NUCLEOTIDE SEQUENCE [LARGE SCALE GENOMIC DNA]</scope>
    <source>
        <strain evidence="4">ATCC 10762</strain>
    </source>
</reference>
<protein>
    <recommendedName>
        <fullName evidence="1">D-inositol 3-phosphate glycosyltransferase</fullName>
    </recommendedName>
</protein>
<dbReference type="SUPFAM" id="SSF53756">
    <property type="entry name" value="UDP-Glycosyltransferase/glycogen phosphorylase"/>
    <property type="match status" value="1"/>
</dbReference>
<dbReference type="Proteomes" id="UP000037395">
    <property type="component" value="Unassembled WGS sequence"/>
</dbReference>
<dbReference type="AlphaFoldDB" id="A0A1E7N5R1"/>
<dbReference type="PANTHER" id="PTHR12526:SF636">
    <property type="entry name" value="BLL3647 PROTEIN"/>
    <property type="match status" value="1"/>
</dbReference>
<name>A0A1E7N5R1_KITAU</name>
<feature type="compositionally biased region" description="Basic and acidic residues" evidence="2">
    <location>
        <begin position="547"/>
        <end position="574"/>
    </location>
</feature>
<comment type="caution">
    <text evidence="4">The sequence shown here is derived from an EMBL/GenBank/DDBJ whole genome shotgun (WGS) entry which is preliminary data.</text>
</comment>
<accession>A0A1E7N5R1</accession>
<sequence>MRVALLTEGARPHPDRGAGAWCDRLAEGLPEHDFELYLLTGPAGLGSAARLSPAWQGAHDLALWGRRPRGRAPGTLRRRQYARAYEELVRALVLPGERAGFGAGLYRLAALAREDEGTLPAFLGSAHARRVLERTWRLPGADTSAGQPLVRDVLVAADLLEQCLRPLSAPWYGTGPGGLGGADLCHVVGGGPAALPALVARHLHGVPFVVTEHGLHLREQYLGFPPRADGGAGAESEERQARDECRSDDRRHRVRAPGGERASHEAPYRWPVRALLLSFFRALTEETYRQAAILTPGSAHDQQWQRRCGADPARTRVVYEGTPAVDRPAAGPEPERPTLVWAGALEPGRDTELVLHAFARVRAELPAARLVVHGQETAPGYLAHCAAVAERLGVAVAVDFAGRPGSLAEAWQSGTVVVFSALSQRSPRLLADAMLSGRAVVSTDVGVAREVVGPTGLLVPARDPRALAGACLALLRDEERRSRLGLAGRLRAQERFAVEPVIGVFREIYLELVSQYPAFPGGGGVGEGNRAPRPFARPAEYWLADGARGRDDRDSRDGRDDREASAGPADRADPADPEPGGGGAGAPDGRSAGRRGRARRDGGAAGPGPPLAVGRPGGRRSGRGGAAGPRLGGARPGRLAPLTPARRTPVRSRSLFFSPPGRPRPRFVEGRPR</sequence>
<dbReference type="OrthoDB" id="9772485at2"/>
<keyword evidence="5" id="KW-1185">Reference proteome</keyword>